<dbReference type="Pfam" id="PF02170">
    <property type="entry name" value="PAZ"/>
    <property type="match status" value="1"/>
</dbReference>
<dbReference type="CDD" id="cd02846">
    <property type="entry name" value="PAZ_argonaute_like"/>
    <property type="match status" value="1"/>
</dbReference>
<dbReference type="EMBL" id="MU854377">
    <property type="protein sequence ID" value="KAK4040441.1"/>
    <property type="molecule type" value="Genomic_DNA"/>
</dbReference>
<name>A0AAN6PJT1_9PEZI</name>
<evidence type="ECO:0000313" key="4">
    <source>
        <dbReference type="Proteomes" id="UP001303115"/>
    </source>
</evidence>
<dbReference type="Gene3D" id="3.40.50.2300">
    <property type="match status" value="1"/>
</dbReference>
<dbReference type="SUPFAM" id="SSF53098">
    <property type="entry name" value="Ribonuclease H-like"/>
    <property type="match status" value="1"/>
</dbReference>
<protein>
    <submittedName>
        <fullName evidence="3">Ribonuclease H-like domain-containing protein</fullName>
    </submittedName>
</protein>
<dbReference type="SMART" id="SM01163">
    <property type="entry name" value="DUF1785"/>
    <property type="match status" value="1"/>
</dbReference>
<dbReference type="InterPro" id="IPR014811">
    <property type="entry name" value="ArgoL1"/>
</dbReference>
<organism evidence="3 4">
    <name type="scientific">Parachaetomium inaequale</name>
    <dbReference type="NCBI Taxonomy" id="2588326"/>
    <lineage>
        <taxon>Eukaryota</taxon>
        <taxon>Fungi</taxon>
        <taxon>Dikarya</taxon>
        <taxon>Ascomycota</taxon>
        <taxon>Pezizomycotina</taxon>
        <taxon>Sordariomycetes</taxon>
        <taxon>Sordariomycetidae</taxon>
        <taxon>Sordariales</taxon>
        <taxon>Chaetomiaceae</taxon>
        <taxon>Parachaetomium</taxon>
    </lineage>
</organism>
<evidence type="ECO:0000259" key="2">
    <source>
        <dbReference type="PROSITE" id="PS50822"/>
    </source>
</evidence>
<dbReference type="SUPFAM" id="SSF101690">
    <property type="entry name" value="PAZ domain"/>
    <property type="match status" value="1"/>
</dbReference>
<dbReference type="InterPro" id="IPR012337">
    <property type="entry name" value="RNaseH-like_sf"/>
</dbReference>
<dbReference type="PANTHER" id="PTHR22891">
    <property type="entry name" value="EUKARYOTIC TRANSLATION INITIATION FACTOR 2C"/>
    <property type="match status" value="1"/>
</dbReference>
<keyword evidence="4" id="KW-1185">Reference proteome</keyword>
<dbReference type="InterPro" id="IPR036397">
    <property type="entry name" value="RNaseH_sf"/>
</dbReference>
<dbReference type="Pfam" id="PF02171">
    <property type="entry name" value="Piwi"/>
    <property type="match status" value="1"/>
</dbReference>
<dbReference type="SMART" id="SM00950">
    <property type="entry name" value="Piwi"/>
    <property type="match status" value="1"/>
</dbReference>
<proteinExistence type="predicted"/>
<accession>A0AAN6PJT1</accession>
<dbReference type="InterPro" id="IPR003165">
    <property type="entry name" value="Piwi"/>
</dbReference>
<feature type="domain" description="Piwi" evidence="2">
    <location>
        <begin position="447"/>
        <end position="776"/>
    </location>
</feature>
<evidence type="ECO:0000256" key="1">
    <source>
        <dbReference type="SAM" id="MobiDB-lite"/>
    </source>
</evidence>
<comment type="caution">
    <text evidence="3">The sequence shown here is derived from an EMBL/GenBank/DDBJ whole genome shotgun (WGS) entry which is preliminary data.</text>
</comment>
<dbReference type="InterPro" id="IPR045246">
    <property type="entry name" value="Piwi_ago-like"/>
</dbReference>
<dbReference type="Pfam" id="PF08699">
    <property type="entry name" value="ArgoL1"/>
    <property type="match status" value="1"/>
</dbReference>
<dbReference type="PROSITE" id="PS50822">
    <property type="entry name" value="PIWI"/>
    <property type="match status" value="1"/>
</dbReference>
<dbReference type="InterPro" id="IPR003100">
    <property type="entry name" value="PAZ_dom"/>
</dbReference>
<dbReference type="InterPro" id="IPR036085">
    <property type="entry name" value="PAZ_dom_sf"/>
</dbReference>
<feature type="region of interest" description="Disordered" evidence="1">
    <location>
        <begin position="186"/>
        <end position="206"/>
    </location>
</feature>
<dbReference type="GO" id="GO:0003723">
    <property type="term" value="F:RNA binding"/>
    <property type="evidence" value="ECO:0007669"/>
    <property type="project" value="InterPro"/>
</dbReference>
<sequence length="797" mass="88715">MSDLLDYLTAPTLSQAPVIPKGVFAQVLNIWLRQFSKFNQLAEPATQTVVGSKTYPLGPGTDLPKTHPAFPITRLLGSGVQSTRGYFSSIRFGAARAWVNINVTHGAFFESGPLQRWIRNAGFEPQYHQNAASEYEERQRLQYQLQLYKQLHGSLKGRRVRLTHRTAKVDGNQKDIIKVISGLATQKDGVPDKGERPPDNPPRVHPDALEFGAKCQEVKFYDRSKGDHVTVFDYFHKAYPELPVRRNELVVNVGSKLKPAYYPVSLCDIVEGQNYRPKLSENQTREMIQFALLNPIKSVDCITQHGFERIGLHGPGGSRPPPHAELLNPAAGLAVTQGRILAGPSVHYGNGRVDKQQGKWNLVNAGKYSTSGRPAVWAFLPIGRLKGAGTERWGKMAGELKQLMAKRGFTHSDSTTLTHVLAPCEPPLTRQAMATRLKELRKKGYNLLFVLLRDKNADTYSVVKTAADITAGIHTICMVEPNIPRFDSQRFDNILLKANLKQGGVNHTLKFPALEILSKWRAMIVGLDVTHSPPGAGNATPSIVGMVANIDGNLAQWPATISFQSQENEEIVSRMDSFDKLLGPHLTRYASKNASKKYPEVLIVYRDGVSEGQYDHVIDYEYTQIRAVCEKMYGSKNQPLPKISIIVVGKRHHTRFYPREAENADHKGNTLPGTVVDRSITSQFLWEFYLQAHEAIQGTARPAHYVVVVDEFFGPTFALPQNRPRTQPPYQNAADVLEALTHGLSYALGRSTRSAGVCTPARLADKVCDRARCYINAGLKPHEVVISDALKDTMFYT</sequence>
<dbReference type="CDD" id="cd04657">
    <property type="entry name" value="Piwi_ago-like"/>
    <property type="match status" value="1"/>
</dbReference>
<dbReference type="Gene3D" id="3.30.420.10">
    <property type="entry name" value="Ribonuclease H-like superfamily/Ribonuclease H"/>
    <property type="match status" value="1"/>
</dbReference>
<feature type="compositionally biased region" description="Basic and acidic residues" evidence="1">
    <location>
        <begin position="189"/>
        <end position="206"/>
    </location>
</feature>
<gene>
    <name evidence="3" type="ORF">C8A01DRAFT_35583</name>
</gene>
<evidence type="ECO:0000313" key="3">
    <source>
        <dbReference type="EMBL" id="KAK4040441.1"/>
    </source>
</evidence>
<reference evidence="4" key="1">
    <citation type="journal article" date="2023" name="Mol. Phylogenet. Evol.">
        <title>Genome-scale phylogeny and comparative genomics of the fungal order Sordariales.</title>
        <authorList>
            <person name="Hensen N."/>
            <person name="Bonometti L."/>
            <person name="Westerberg I."/>
            <person name="Brannstrom I.O."/>
            <person name="Guillou S."/>
            <person name="Cros-Aarteil S."/>
            <person name="Calhoun S."/>
            <person name="Haridas S."/>
            <person name="Kuo A."/>
            <person name="Mondo S."/>
            <person name="Pangilinan J."/>
            <person name="Riley R."/>
            <person name="LaButti K."/>
            <person name="Andreopoulos B."/>
            <person name="Lipzen A."/>
            <person name="Chen C."/>
            <person name="Yan M."/>
            <person name="Daum C."/>
            <person name="Ng V."/>
            <person name="Clum A."/>
            <person name="Steindorff A."/>
            <person name="Ohm R.A."/>
            <person name="Martin F."/>
            <person name="Silar P."/>
            <person name="Natvig D.O."/>
            <person name="Lalanne C."/>
            <person name="Gautier V."/>
            <person name="Ament-Velasquez S.L."/>
            <person name="Kruys A."/>
            <person name="Hutchinson M.I."/>
            <person name="Powell A.J."/>
            <person name="Barry K."/>
            <person name="Miller A.N."/>
            <person name="Grigoriev I.V."/>
            <person name="Debuchy R."/>
            <person name="Gladieux P."/>
            <person name="Hiltunen Thoren M."/>
            <person name="Johannesson H."/>
        </authorList>
    </citation>
    <scope>NUCLEOTIDE SEQUENCE [LARGE SCALE GENOMIC DNA]</scope>
    <source>
        <strain evidence="4">CBS 284.82</strain>
    </source>
</reference>
<dbReference type="Gene3D" id="2.170.260.10">
    <property type="entry name" value="paz domain"/>
    <property type="match status" value="1"/>
</dbReference>
<dbReference type="AlphaFoldDB" id="A0AAN6PJT1"/>
<dbReference type="Proteomes" id="UP001303115">
    <property type="component" value="Unassembled WGS sequence"/>
</dbReference>